<dbReference type="KEGG" id="egl:EGR_08224"/>
<organism evidence="1 2">
    <name type="scientific">Echinococcus granulosus</name>
    <name type="common">Hydatid tapeworm</name>
    <dbReference type="NCBI Taxonomy" id="6210"/>
    <lineage>
        <taxon>Eukaryota</taxon>
        <taxon>Metazoa</taxon>
        <taxon>Spiralia</taxon>
        <taxon>Lophotrochozoa</taxon>
        <taxon>Platyhelminthes</taxon>
        <taxon>Cestoda</taxon>
        <taxon>Eucestoda</taxon>
        <taxon>Cyclophyllidea</taxon>
        <taxon>Taeniidae</taxon>
        <taxon>Echinococcus</taxon>
        <taxon>Echinococcus granulosus group</taxon>
    </lineage>
</organism>
<dbReference type="EMBL" id="APAU02000099">
    <property type="protein sequence ID" value="EUB56918.1"/>
    <property type="molecule type" value="Genomic_DNA"/>
</dbReference>
<dbReference type="CTD" id="36343939"/>
<comment type="caution">
    <text evidence="1">The sequence shown here is derived from an EMBL/GenBank/DDBJ whole genome shotgun (WGS) entry which is preliminary data.</text>
</comment>
<reference evidence="1 2" key="1">
    <citation type="journal article" date="2013" name="Nat. Genet.">
        <title>The genome of the hydatid tapeworm Echinococcus granulosus.</title>
        <authorList>
            <person name="Zheng H."/>
            <person name="Zhang W."/>
            <person name="Zhang L."/>
            <person name="Zhang Z."/>
            <person name="Li J."/>
            <person name="Lu G."/>
            <person name="Zhu Y."/>
            <person name="Wang Y."/>
            <person name="Huang Y."/>
            <person name="Liu J."/>
            <person name="Kang H."/>
            <person name="Chen J."/>
            <person name="Wang L."/>
            <person name="Chen A."/>
            <person name="Yu S."/>
            <person name="Gao Z."/>
            <person name="Jin L."/>
            <person name="Gu W."/>
            <person name="Wang Z."/>
            <person name="Zhao L."/>
            <person name="Shi B."/>
            <person name="Wen H."/>
            <person name="Lin R."/>
            <person name="Jones M.K."/>
            <person name="Brejova B."/>
            <person name="Vinar T."/>
            <person name="Zhao G."/>
            <person name="McManus D.P."/>
            <person name="Chen Z."/>
            <person name="Zhou Y."/>
            <person name="Wang S."/>
        </authorList>
    </citation>
    <scope>NUCLEOTIDE SEQUENCE [LARGE SCALE GENOMIC DNA]</scope>
</reference>
<accession>W6U6Q3</accession>
<dbReference type="RefSeq" id="XP_024348114.1">
    <property type="nucleotide sequence ID" value="XM_024497473.1"/>
</dbReference>
<name>W6U6Q3_ECHGR</name>
<dbReference type="Proteomes" id="UP000019149">
    <property type="component" value="Unassembled WGS sequence"/>
</dbReference>
<dbReference type="GeneID" id="36343939"/>
<protein>
    <submittedName>
        <fullName evidence="1">Uncharacterized protein</fullName>
    </submittedName>
</protein>
<gene>
    <name evidence="1" type="ORF">EGR_08224</name>
</gene>
<keyword evidence="2" id="KW-1185">Reference proteome</keyword>
<sequence length="282" mass="32800">MSRSGRMNVAKHSHAVQTNKFGGTPVAAMNIQGEHVKQWAIMAMEHSMLLLLLCVDKGGYQCSHWLRCSSNYFVLSHCLNYLNYQALLNNFSPVKEIREYKHQFLDEIVILFIQVTSALPTFWIRKWRHPLLRVFYAISQMRSCQRLDVLYHGQLKIHASKIRNPKFECSIIDKRYELISTQMACTIMHRALFKIALCYLEKTSEGVCSILSSDPTQITKIVKLKWLHHGLIAIVVIYGYLNGPFRNLEVHYKNLDKVVCLHETESAIWNTNAFYYSAYYNT</sequence>
<proteinExistence type="predicted"/>
<dbReference type="AlphaFoldDB" id="W6U6Q3"/>
<evidence type="ECO:0000313" key="1">
    <source>
        <dbReference type="EMBL" id="EUB56918.1"/>
    </source>
</evidence>
<evidence type="ECO:0000313" key="2">
    <source>
        <dbReference type="Proteomes" id="UP000019149"/>
    </source>
</evidence>